<dbReference type="AlphaFoldDB" id="A0A5N0TCJ5"/>
<gene>
    <name evidence="1" type="ORF">F3N42_11665</name>
</gene>
<evidence type="ECO:0000313" key="2">
    <source>
        <dbReference type="Proteomes" id="UP000325372"/>
    </source>
</evidence>
<name>A0A5N0TCJ5_9GAMM</name>
<organism evidence="1 2">
    <name type="scientific">Marinihelvus fidelis</name>
    <dbReference type="NCBI Taxonomy" id="2613842"/>
    <lineage>
        <taxon>Bacteria</taxon>
        <taxon>Pseudomonadati</taxon>
        <taxon>Pseudomonadota</taxon>
        <taxon>Gammaproteobacteria</taxon>
        <taxon>Chromatiales</taxon>
        <taxon>Wenzhouxiangellaceae</taxon>
        <taxon>Marinihelvus</taxon>
    </lineage>
</organism>
<accession>A0A5N0TCJ5</accession>
<dbReference type="EMBL" id="VYXP01000006">
    <property type="protein sequence ID" value="KAA9130999.1"/>
    <property type="molecule type" value="Genomic_DNA"/>
</dbReference>
<proteinExistence type="predicted"/>
<dbReference type="RefSeq" id="WP_150864637.1">
    <property type="nucleotide sequence ID" value="NZ_VYXP01000006.1"/>
</dbReference>
<sequence>MRLTRRFEESEVAIIGRGVEAVLRRLVRFLAGRISLTKLHELIDTLYVEELEEKLRRDHPGRQITLAMMALNTGLDTRVINRIRTSPGYRRSLVGEAEFFRNFTPAASFLHLWSTDTRFTDAETGQPQPLAIEGGDASIEALVNTLKLPRGVTVKSVLDQLELSGLVEIDHDAGIVSMRIDRYLPSPDKDREGALEIGFVAVSRLIDTVLGNMDPALSDEDRLFQRVYWIYRLPPHRLAGLRESLVRVLERAEKEGYETLSEYDQDVEAANHIAAGFGLYLFEDSPSGASSK</sequence>
<evidence type="ECO:0000313" key="1">
    <source>
        <dbReference type="EMBL" id="KAA9130999.1"/>
    </source>
</evidence>
<protein>
    <submittedName>
        <fullName evidence="1">Uncharacterized protein</fullName>
    </submittedName>
</protein>
<keyword evidence="2" id="KW-1185">Reference proteome</keyword>
<dbReference type="Proteomes" id="UP000325372">
    <property type="component" value="Unassembled WGS sequence"/>
</dbReference>
<comment type="caution">
    <text evidence="1">The sequence shown here is derived from an EMBL/GenBank/DDBJ whole genome shotgun (WGS) entry which is preliminary data.</text>
</comment>
<dbReference type="InterPro" id="IPR045445">
    <property type="entry name" value="DUF6502"/>
</dbReference>
<reference evidence="1 2" key="1">
    <citation type="submission" date="2019-09" db="EMBL/GenBank/DDBJ databases">
        <title>Wenzhouxiangella sp. Genome sequencing and assembly.</title>
        <authorList>
            <person name="Zhang R."/>
        </authorList>
    </citation>
    <scope>NUCLEOTIDE SEQUENCE [LARGE SCALE GENOMIC DNA]</scope>
    <source>
        <strain evidence="1 2">W260</strain>
    </source>
</reference>
<dbReference type="Pfam" id="PF20112">
    <property type="entry name" value="DUF6502"/>
    <property type="match status" value="1"/>
</dbReference>